<dbReference type="SUPFAM" id="SSF56784">
    <property type="entry name" value="HAD-like"/>
    <property type="match status" value="1"/>
</dbReference>
<dbReference type="PANTHER" id="PTHR43481:SF4">
    <property type="entry name" value="GLYCEROL-1-PHOSPHATE PHOSPHOHYDROLASE 1-RELATED"/>
    <property type="match status" value="1"/>
</dbReference>
<dbReference type="Pfam" id="PF13419">
    <property type="entry name" value="HAD_2"/>
    <property type="match status" value="1"/>
</dbReference>
<keyword evidence="2" id="KW-0378">Hydrolase</keyword>
<dbReference type="Gene3D" id="3.40.50.1000">
    <property type="entry name" value="HAD superfamily/HAD-like"/>
    <property type="match status" value="1"/>
</dbReference>
<dbReference type="Proteomes" id="UP000254253">
    <property type="component" value="Unassembled WGS sequence"/>
</dbReference>
<protein>
    <submittedName>
        <fullName evidence="2">Phosphatase/phosphohexomutase</fullName>
        <ecNumber evidence="2">3.1.3.-</ecNumber>
    </submittedName>
</protein>
<sequence>MLVSTEILDQYQALIFDMDGTIIDTMPSHAKAWEITGEYFGYQVDSSVMYALGGATTYTIGREIMQRANMPMELLEEVVQMKRKIAMDLTYEHSSLLPAFEIIQHYSGKKPLAVGTGAHRVQAYKLLDKFNLRPYFNAIVDADDVKEHKPSPETFLLCAERLGVEPKYCLVFEDADLGIQAALAGGMDVFDVRTNQITKAR</sequence>
<dbReference type="InterPro" id="IPR023214">
    <property type="entry name" value="HAD_sf"/>
</dbReference>
<dbReference type="CDD" id="cd07505">
    <property type="entry name" value="HAD_BPGM-like"/>
    <property type="match status" value="1"/>
</dbReference>
<dbReference type="InterPro" id="IPR010976">
    <property type="entry name" value="B-phosphoglucomutase_hydrolase"/>
</dbReference>
<dbReference type="InterPro" id="IPR041492">
    <property type="entry name" value="HAD_2"/>
</dbReference>
<reference evidence="2 3" key="1">
    <citation type="submission" date="2018-06" db="EMBL/GenBank/DDBJ databases">
        <authorList>
            <consortium name="Pathogen Informatics"/>
            <person name="Doyle S."/>
        </authorList>
    </citation>
    <scope>NUCLEOTIDE SEQUENCE [LARGE SCALE GENOMIC DNA]</scope>
    <source>
        <strain evidence="2 3">NCTC4191</strain>
    </source>
</reference>
<keyword evidence="3" id="KW-1185">Reference proteome</keyword>
<dbReference type="SFLD" id="SFLDS00003">
    <property type="entry name" value="Haloacid_Dehalogenase"/>
    <property type="match status" value="1"/>
</dbReference>
<name>A0A380TRR5_ACTLI</name>
<dbReference type="InterPro" id="IPR051806">
    <property type="entry name" value="HAD-like_SPP"/>
</dbReference>
<dbReference type="InterPro" id="IPR036412">
    <property type="entry name" value="HAD-like_sf"/>
</dbReference>
<evidence type="ECO:0000313" key="3">
    <source>
        <dbReference type="Proteomes" id="UP000254253"/>
    </source>
</evidence>
<evidence type="ECO:0000313" key="2">
    <source>
        <dbReference type="EMBL" id="SUT90051.1"/>
    </source>
</evidence>
<dbReference type="InterPro" id="IPR006439">
    <property type="entry name" value="HAD-SF_hydro_IA"/>
</dbReference>
<evidence type="ECO:0000256" key="1">
    <source>
        <dbReference type="ARBA" id="ARBA00006171"/>
    </source>
</evidence>
<dbReference type="SFLD" id="SFLDG01135">
    <property type="entry name" value="C1.5.6:_HAD__Beta-PGM__Phospha"/>
    <property type="match status" value="1"/>
</dbReference>
<dbReference type="NCBIfam" id="TIGR02009">
    <property type="entry name" value="PGMB-YQAB-SF"/>
    <property type="match status" value="1"/>
</dbReference>
<dbReference type="Gene3D" id="1.10.150.240">
    <property type="entry name" value="Putative phosphatase, domain 2"/>
    <property type="match status" value="1"/>
</dbReference>
<dbReference type="RefSeq" id="WP_115589516.1">
    <property type="nucleotide sequence ID" value="NZ_UFRN01000002.1"/>
</dbReference>
<dbReference type="SFLD" id="SFLDG01129">
    <property type="entry name" value="C1.5:_HAD__Beta-PGM__Phosphata"/>
    <property type="match status" value="1"/>
</dbReference>
<organism evidence="2 3">
    <name type="scientific">Actinobacillus lignieresii</name>
    <dbReference type="NCBI Taxonomy" id="720"/>
    <lineage>
        <taxon>Bacteria</taxon>
        <taxon>Pseudomonadati</taxon>
        <taxon>Pseudomonadota</taxon>
        <taxon>Gammaproteobacteria</taxon>
        <taxon>Pasteurellales</taxon>
        <taxon>Pasteurellaceae</taxon>
        <taxon>Actinobacillus</taxon>
    </lineage>
</organism>
<dbReference type="AlphaFoldDB" id="A0A380TRR5"/>
<dbReference type="PANTHER" id="PTHR43481">
    <property type="entry name" value="FRUCTOSE-1-PHOSPHATE PHOSPHATASE"/>
    <property type="match status" value="1"/>
</dbReference>
<accession>A0A380TRR5</accession>
<dbReference type="InterPro" id="IPR023198">
    <property type="entry name" value="PGP-like_dom2"/>
</dbReference>
<dbReference type="EMBL" id="UFRN01000002">
    <property type="protein sequence ID" value="SUT90051.1"/>
    <property type="molecule type" value="Genomic_DNA"/>
</dbReference>
<dbReference type="EC" id="3.1.3.-" evidence="2"/>
<proteinExistence type="inferred from homology"/>
<comment type="similarity">
    <text evidence="1">Belongs to the HAD-like hydrolase superfamily. CbbY/CbbZ/Gph/YieH family.</text>
</comment>
<dbReference type="GO" id="GO:0050308">
    <property type="term" value="F:sugar-phosphatase activity"/>
    <property type="evidence" value="ECO:0007669"/>
    <property type="project" value="TreeGrafter"/>
</dbReference>
<gene>
    <name evidence="2" type="primary">yqaB</name>
    <name evidence="2" type="ORF">NCTC4191_00198</name>
</gene>
<dbReference type="NCBIfam" id="TIGR01509">
    <property type="entry name" value="HAD-SF-IA-v3"/>
    <property type="match status" value="1"/>
</dbReference>